<dbReference type="Gene3D" id="3.20.20.410">
    <property type="entry name" value="Protein of unknown function UPF0759"/>
    <property type="match status" value="1"/>
</dbReference>
<accession>A0A2W4U1F2</accession>
<gene>
    <name evidence="1" type="ORF">DCF25_14525</name>
</gene>
<reference evidence="1 2" key="2">
    <citation type="submission" date="2018-06" db="EMBL/GenBank/DDBJ databases">
        <title>Metagenomic assembly of (sub)arctic Cyanobacteria and their associated microbiome from non-axenic cultures.</title>
        <authorList>
            <person name="Baurain D."/>
        </authorList>
    </citation>
    <scope>NUCLEOTIDE SEQUENCE [LARGE SCALE GENOMIC DNA]</scope>
    <source>
        <strain evidence="1">ULC129bin1</strain>
    </source>
</reference>
<evidence type="ECO:0000313" key="1">
    <source>
        <dbReference type="EMBL" id="PZO14803.1"/>
    </source>
</evidence>
<dbReference type="InterPro" id="IPR002763">
    <property type="entry name" value="DUF72"/>
</dbReference>
<dbReference type="EMBL" id="QBMC01000102">
    <property type="protein sequence ID" value="PZO14803.1"/>
    <property type="molecule type" value="Genomic_DNA"/>
</dbReference>
<dbReference type="SUPFAM" id="SSF117396">
    <property type="entry name" value="TM1631-like"/>
    <property type="match status" value="1"/>
</dbReference>
<dbReference type="PROSITE" id="PS51257">
    <property type="entry name" value="PROKAR_LIPOPROTEIN"/>
    <property type="match status" value="1"/>
</dbReference>
<proteinExistence type="predicted"/>
<protein>
    <submittedName>
        <fullName evidence="1">DUF72 domain-containing protein</fullName>
    </submittedName>
</protein>
<name>A0A2W4U1F2_9CYAN</name>
<dbReference type="InterPro" id="IPR036520">
    <property type="entry name" value="UPF0759_sf"/>
</dbReference>
<dbReference type="PANTHER" id="PTHR30348:SF9">
    <property type="entry name" value="UPF0759 PROTEIN YECE"/>
    <property type="match status" value="1"/>
</dbReference>
<evidence type="ECO:0000313" key="2">
    <source>
        <dbReference type="Proteomes" id="UP000249354"/>
    </source>
</evidence>
<organism evidence="1 2">
    <name type="scientific">Leptolyngbya foveolarum</name>
    <dbReference type="NCBI Taxonomy" id="47253"/>
    <lineage>
        <taxon>Bacteria</taxon>
        <taxon>Bacillati</taxon>
        <taxon>Cyanobacteriota</taxon>
        <taxon>Cyanophyceae</taxon>
        <taxon>Leptolyngbyales</taxon>
        <taxon>Leptolyngbyaceae</taxon>
        <taxon>Leptolyngbya group</taxon>
        <taxon>Leptolyngbya</taxon>
    </lineage>
</organism>
<dbReference type="Proteomes" id="UP000249354">
    <property type="component" value="Unassembled WGS sequence"/>
</dbReference>
<reference evidence="2" key="1">
    <citation type="submission" date="2018-04" db="EMBL/GenBank/DDBJ databases">
        <authorList>
            <person name="Cornet L."/>
        </authorList>
    </citation>
    <scope>NUCLEOTIDE SEQUENCE [LARGE SCALE GENOMIC DNA]</scope>
</reference>
<dbReference type="PANTHER" id="PTHR30348">
    <property type="entry name" value="UNCHARACTERIZED PROTEIN YECE"/>
    <property type="match status" value="1"/>
</dbReference>
<dbReference type="Pfam" id="PF01904">
    <property type="entry name" value="DUF72"/>
    <property type="match status" value="1"/>
</dbReference>
<comment type="caution">
    <text evidence="1">The sequence shown here is derived from an EMBL/GenBank/DDBJ whole genome shotgun (WGS) entry which is preliminary data.</text>
</comment>
<sequence length="305" mass="34660">MDKQRETALDSSELVAAPNFLMGCAVWAFKDWVGSFYPEKSQATNFLRLYGERLWTVEGNTTFYSVPAPEMVQRWVNHTPDGFQFCPKLPRAVTHEGALMSHLPEALAFLKLMSGLGDRLGPIMVQLPPSYSPASMADLAEFLTTLTQESVPISVEVRHLDWFKDGMAVQLNALLMRLGVGRVLLDTRSMYDWENEGDADPQLSSNRRKPKVPLQPVVTADYAIVRYISHPRLLRNHDYLAGWVTQVNQWLRQGKRVYFFVHCPREQESPAIAQYFQSQLEAADVPVPPLPWNQLAKPPDQLSLF</sequence>
<dbReference type="AlphaFoldDB" id="A0A2W4U1F2"/>